<gene>
    <name evidence="8" type="ORF">GCM10010862_00080</name>
</gene>
<comment type="caution">
    <text evidence="8">The sequence shown here is derived from an EMBL/GenBank/DDBJ whole genome shotgun (WGS) entry which is preliminary data.</text>
</comment>
<feature type="transmembrane region" description="Helical" evidence="6">
    <location>
        <begin position="73"/>
        <end position="90"/>
    </location>
</feature>
<evidence type="ECO:0000313" key="8">
    <source>
        <dbReference type="EMBL" id="GLQ52750.1"/>
    </source>
</evidence>
<proteinExistence type="predicted"/>
<feature type="transmembrane region" description="Helical" evidence="6">
    <location>
        <begin position="183"/>
        <end position="204"/>
    </location>
</feature>
<keyword evidence="4 6" id="KW-1133">Transmembrane helix</keyword>
<dbReference type="Pfam" id="PF00892">
    <property type="entry name" value="EamA"/>
    <property type="match status" value="2"/>
</dbReference>
<accession>A0ABQ5VZ96</accession>
<feature type="transmembrane region" description="Helical" evidence="6">
    <location>
        <begin position="245"/>
        <end position="265"/>
    </location>
</feature>
<evidence type="ECO:0000259" key="7">
    <source>
        <dbReference type="Pfam" id="PF00892"/>
    </source>
</evidence>
<keyword evidence="5 6" id="KW-0472">Membrane</keyword>
<evidence type="ECO:0000256" key="1">
    <source>
        <dbReference type="ARBA" id="ARBA00004651"/>
    </source>
</evidence>
<comment type="subcellular location">
    <subcellularLocation>
        <location evidence="1">Cell membrane</location>
        <topology evidence="1">Multi-pass membrane protein</topology>
    </subcellularLocation>
</comment>
<dbReference type="InterPro" id="IPR000620">
    <property type="entry name" value="EamA_dom"/>
</dbReference>
<evidence type="ECO:0000256" key="6">
    <source>
        <dbReference type="SAM" id="Phobius"/>
    </source>
</evidence>
<dbReference type="InterPro" id="IPR037185">
    <property type="entry name" value="EmrE-like"/>
</dbReference>
<dbReference type="PANTHER" id="PTHR42920">
    <property type="entry name" value="OS03G0707200 PROTEIN-RELATED"/>
    <property type="match status" value="1"/>
</dbReference>
<sequence length="309" mass="32833">MTSMRLSRPVATLLLLVTTAIWGFAFIAQKTAMDVMGPLTFSALRFLLGGLVVLPFAVWEYRQRKARVTGRRWVLIAILSAAFFAGSVLQQVGLTVTTVTNAGFLTALYVLFTPLLAALVLRTWPHPIIWIGVPMALAGVYLLNGGRLDALNAGDMLMIACAMFWAVQVFTLGIVARQTGLPVFISAISFTGCGILCALLVPFFEVPDLSGIALGWVEIVYAGVLSTALAFSLQAIGQQHVPPANAAIILSSESLFAALGAALLLGERLAAIGYLGAALIFLAIVLVETMPVLFARRMPGLAAETASRP</sequence>
<evidence type="ECO:0000256" key="2">
    <source>
        <dbReference type="ARBA" id="ARBA00022475"/>
    </source>
</evidence>
<evidence type="ECO:0000313" key="9">
    <source>
        <dbReference type="Proteomes" id="UP001156691"/>
    </source>
</evidence>
<keyword evidence="3 6" id="KW-0812">Transmembrane</keyword>
<evidence type="ECO:0000256" key="5">
    <source>
        <dbReference type="ARBA" id="ARBA00023136"/>
    </source>
</evidence>
<keyword evidence="2" id="KW-1003">Cell membrane</keyword>
<feature type="transmembrane region" description="Helical" evidence="6">
    <location>
        <begin position="41"/>
        <end position="61"/>
    </location>
</feature>
<feature type="transmembrane region" description="Helical" evidence="6">
    <location>
        <begin position="128"/>
        <end position="144"/>
    </location>
</feature>
<feature type="transmembrane region" description="Helical" evidence="6">
    <location>
        <begin position="210"/>
        <end position="233"/>
    </location>
</feature>
<dbReference type="RefSeq" id="WP_284338224.1">
    <property type="nucleotide sequence ID" value="NZ_BSNS01000001.1"/>
</dbReference>
<name>A0ABQ5VZ96_9HYPH</name>
<evidence type="ECO:0000256" key="3">
    <source>
        <dbReference type="ARBA" id="ARBA00022692"/>
    </source>
</evidence>
<dbReference type="SUPFAM" id="SSF103481">
    <property type="entry name" value="Multidrug resistance efflux transporter EmrE"/>
    <property type="match status" value="2"/>
</dbReference>
<feature type="transmembrane region" description="Helical" evidence="6">
    <location>
        <begin position="156"/>
        <end position="176"/>
    </location>
</feature>
<organism evidence="8 9">
    <name type="scientific">Devosia nitrariae</name>
    <dbReference type="NCBI Taxonomy" id="2071872"/>
    <lineage>
        <taxon>Bacteria</taxon>
        <taxon>Pseudomonadati</taxon>
        <taxon>Pseudomonadota</taxon>
        <taxon>Alphaproteobacteria</taxon>
        <taxon>Hyphomicrobiales</taxon>
        <taxon>Devosiaceae</taxon>
        <taxon>Devosia</taxon>
    </lineage>
</organism>
<reference evidence="9" key="1">
    <citation type="journal article" date="2019" name="Int. J. Syst. Evol. Microbiol.">
        <title>The Global Catalogue of Microorganisms (GCM) 10K type strain sequencing project: providing services to taxonomists for standard genome sequencing and annotation.</title>
        <authorList>
            <consortium name="The Broad Institute Genomics Platform"/>
            <consortium name="The Broad Institute Genome Sequencing Center for Infectious Disease"/>
            <person name="Wu L."/>
            <person name="Ma J."/>
        </authorList>
    </citation>
    <scope>NUCLEOTIDE SEQUENCE [LARGE SCALE GENOMIC DNA]</scope>
    <source>
        <strain evidence="9">NBRC 112416</strain>
    </source>
</reference>
<feature type="transmembrane region" description="Helical" evidence="6">
    <location>
        <begin position="102"/>
        <end position="121"/>
    </location>
</feature>
<evidence type="ECO:0000256" key="4">
    <source>
        <dbReference type="ARBA" id="ARBA00022989"/>
    </source>
</evidence>
<dbReference type="InterPro" id="IPR051258">
    <property type="entry name" value="Diverse_Substrate_Transporter"/>
</dbReference>
<feature type="domain" description="EamA" evidence="7">
    <location>
        <begin position="153"/>
        <end position="287"/>
    </location>
</feature>
<dbReference type="PANTHER" id="PTHR42920:SF5">
    <property type="entry name" value="EAMA DOMAIN-CONTAINING PROTEIN"/>
    <property type="match status" value="1"/>
</dbReference>
<feature type="domain" description="EamA" evidence="7">
    <location>
        <begin position="13"/>
        <end position="144"/>
    </location>
</feature>
<protein>
    <submittedName>
        <fullName evidence="8">MFS transporter</fullName>
    </submittedName>
</protein>
<dbReference type="EMBL" id="BSNS01000001">
    <property type="protein sequence ID" value="GLQ52750.1"/>
    <property type="molecule type" value="Genomic_DNA"/>
</dbReference>
<keyword evidence="9" id="KW-1185">Reference proteome</keyword>
<feature type="transmembrane region" description="Helical" evidence="6">
    <location>
        <begin position="271"/>
        <end position="294"/>
    </location>
</feature>
<dbReference type="Proteomes" id="UP001156691">
    <property type="component" value="Unassembled WGS sequence"/>
</dbReference>